<dbReference type="Proteomes" id="UP000232688">
    <property type="component" value="Unassembled WGS sequence"/>
</dbReference>
<reference evidence="3 4" key="2">
    <citation type="submission" date="2017-10" db="EMBL/GenBank/DDBJ databases">
        <title>Genome analyses suggest a sexual origin of heterokaryosis in a supposedly ancient asexual fungus.</title>
        <authorList>
            <person name="Corradi N."/>
            <person name="Sedzielewska K."/>
            <person name="Noel J."/>
            <person name="Charron P."/>
            <person name="Farinelli L."/>
            <person name="Marton T."/>
            <person name="Kruger M."/>
            <person name="Pelin A."/>
            <person name="Brachmann A."/>
            <person name="Corradi N."/>
        </authorList>
    </citation>
    <scope>NUCLEOTIDE SEQUENCE [LARGE SCALE GENOMIC DNA]</scope>
    <source>
        <strain evidence="3 4">A1</strain>
    </source>
</reference>
<organism evidence="3 4">
    <name type="scientific">Rhizophagus irregularis</name>
    <dbReference type="NCBI Taxonomy" id="588596"/>
    <lineage>
        <taxon>Eukaryota</taxon>
        <taxon>Fungi</taxon>
        <taxon>Fungi incertae sedis</taxon>
        <taxon>Mucoromycota</taxon>
        <taxon>Glomeromycotina</taxon>
        <taxon>Glomeromycetes</taxon>
        <taxon>Glomerales</taxon>
        <taxon>Glomeraceae</taxon>
        <taxon>Rhizophagus</taxon>
    </lineage>
</organism>
<keyword evidence="2" id="KW-0472">Membrane</keyword>
<feature type="transmembrane region" description="Helical" evidence="2">
    <location>
        <begin position="41"/>
        <end position="63"/>
    </location>
</feature>
<dbReference type="EMBL" id="LLXH01002370">
    <property type="protein sequence ID" value="PKC55901.1"/>
    <property type="molecule type" value="Genomic_DNA"/>
</dbReference>
<dbReference type="AlphaFoldDB" id="A0A2N0QXZ2"/>
<feature type="transmembrane region" description="Helical" evidence="2">
    <location>
        <begin position="136"/>
        <end position="156"/>
    </location>
</feature>
<dbReference type="SUPFAM" id="SSF58113">
    <property type="entry name" value="Apolipoprotein A-I"/>
    <property type="match status" value="1"/>
</dbReference>
<evidence type="ECO:0000256" key="1">
    <source>
        <dbReference type="SAM" id="Coils"/>
    </source>
</evidence>
<evidence type="ECO:0000256" key="2">
    <source>
        <dbReference type="SAM" id="Phobius"/>
    </source>
</evidence>
<proteinExistence type="predicted"/>
<keyword evidence="2" id="KW-0812">Transmembrane</keyword>
<reference evidence="3 4" key="1">
    <citation type="submission" date="2017-10" db="EMBL/GenBank/DDBJ databases">
        <title>Extensive intraspecific genome diversity in a model arbuscular mycorrhizal fungus.</title>
        <authorList>
            <person name="Chen E.C.H."/>
            <person name="Morin E."/>
            <person name="Baudet D."/>
            <person name="Noel J."/>
            <person name="Ndikumana S."/>
            <person name="Charron P."/>
            <person name="St-Onge C."/>
            <person name="Giorgi J."/>
            <person name="Grigoriev I.V."/>
            <person name="Roux C."/>
            <person name="Martin F.M."/>
            <person name="Corradi N."/>
        </authorList>
    </citation>
    <scope>NUCLEOTIDE SEQUENCE [LARGE SCALE GENOMIC DNA]</scope>
    <source>
        <strain evidence="3 4">A1</strain>
    </source>
</reference>
<evidence type="ECO:0000313" key="4">
    <source>
        <dbReference type="Proteomes" id="UP000232688"/>
    </source>
</evidence>
<feature type="coiled-coil region" evidence="1">
    <location>
        <begin position="285"/>
        <end position="312"/>
    </location>
</feature>
<keyword evidence="1" id="KW-0175">Coiled coil</keyword>
<name>A0A2N0QXZ2_9GLOM</name>
<sequence length="358" mass="41583">MNNYREIKKQNFYDSIFEFIIFRNRIKHHIIKRKTNGISNFSNFIIWNIVFFSFIPLASASIAPFVDIDYKSQEDLYDAILNTLFPILFVIFLNVSGNTGSIKNIVLPLLDDILYNMITWMIPLIVSFAYDDLMKIKLFSIANMFLHVICAVLAIIRAKRVEMAVNNDLLNFFRSIALVLIINPVLVIPIFWINIIAHTSHTIDSTSIIFLTLFGICLISFVLLLTLILLLSFACVFILILSLTRNVSYFTDRVPKDFLATSTTMTQYILSFSIAREMQNIFRGIQMSMEEMHEKQEEMHKIQKTMQAEIDEMQTTMQIKINEMQTTMQTKIDEMQTTMQTKIDEIQKSINENKNING</sequence>
<comment type="caution">
    <text evidence="3">The sequence shown here is derived from an EMBL/GenBank/DDBJ whole genome shotgun (WGS) entry which is preliminary data.</text>
</comment>
<dbReference type="Gene3D" id="1.20.120.20">
    <property type="entry name" value="Apolipoprotein"/>
    <property type="match status" value="1"/>
</dbReference>
<feature type="transmembrane region" description="Helical" evidence="2">
    <location>
        <begin position="83"/>
        <end position="101"/>
    </location>
</feature>
<gene>
    <name evidence="3" type="ORF">RhiirA1_542317</name>
</gene>
<protein>
    <submittedName>
        <fullName evidence="3">Uncharacterized protein</fullName>
    </submittedName>
</protein>
<keyword evidence="2" id="KW-1133">Transmembrane helix</keyword>
<dbReference type="VEuPathDB" id="FungiDB:FUN_020924"/>
<accession>A0A2N0QXZ2</accession>
<feature type="transmembrane region" description="Helical" evidence="2">
    <location>
        <begin position="208"/>
        <end position="241"/>
    </location>
</feature>
<dbReference type="VEuPathDB" id="FungiDB:RhiirA1_542317"/>
<dbReference type="VEuPathDB" id="FungiDB:RhiirFUN_000216"/>
<evidence type="ECO:0000313" key="3">
    <source>
        <dbReference type="EMBL" id="PKC55901.1"/>
    </source>
</evidence>
<feature type="transmembrane region" description="Helical" evidence="2">
    <location>
        <begin position="113"/>
        <end position="130"/>
    </location>
</feature>
<feature type="transmembrane region" description="Helical" evidence="2">
    <location>
        <begin position="176"/>
        <end position="196"/>
    </location>
</feature>